<keyword evidence="7" id="KW-1185">Reference proteome</keyword>
<dbReference type="PANTHER" id="PTHR43179:SF12">
    <property type="entry name" value="GALACTOFURANOSYLTRANSFERASE GLFT2"/>
    <property type="match status" value="1"/>
</dbReference>
<evidence type="ECO:0000313" key="7">
    <source>
        <dbReference type="Proteomes" id="UP001147653"/>
    </source>
</evidence>
<dbReference type="AlphaFoldDB" id="A0A9X3NDN4"/>
<dbReference type="GO" id="GO:0016757">
    <property type="term" value="F:glycosyltransferase activity"/>
    <property type="evidence" value="ECO:0007669"/>
    <property type="project" value="UniProtKB-KW"/>
</dbReference>
<dbReference type="Proteomes" id="UP001147653">
    <property type="component" value="Unassembled WGS sequence"/>
</dbReference>
<evidence type="ECO:0000313" key="6">
    <source>
        <dbReference type="EMBL" id="MDA0183000.1"/>
    </source>
</evidence>
<evidence type="ECO:0000259" key="5">
    <source>
        <dbReference type="Pfam" id="PF00535"/>
    </source>
</evidence>
<evidence type="ECO:0000256" key="4">
    <source>
        <dbReference type="ARBA" id="ARBA00022679"/>
    </source>
</evidence>
<protein>
    <submittedName>
        <fullName evidence="6">Glycosyltransferase family 2 protein</fullName>
    </submittedName>
</protein>
<evidence type="ECO:0000256" key="3">
    <source>
        <dbReference type="ARBA" id="ARBA00022676"/>
    </source>
</evidence>
<comment type="caution">
    <text evidence="6">The sequence shown here is derived from an EMBL/GenBank/DDBJ whole genome shotgun (WGS) entry which is preliminary data.</text>
</comment>
<evidence type="ECO:0000256" key="2">
    <source>
        <dbReference type="ARBA" id="ARBA00006739"/>
    </source>
</evidence>
<dbReference type="InterPro" id="IPR029044">
    <property type="entry name" value="Nucleotide-diphossugar_trans"/>
</dbReference>
<name>A0A9X3NDN4_9ACTN</name>
<sequence>MQLVSAVILSHNRKERLVEVLEELLRLDVFDEIIVADSSSDGSAEAVQAFGEPIRLVPVPDLGAAGRNLGAEAARNELIVMLDDDSHPCPGAVERLVDAFEANARLGVATGLVRDVDPDSREIVVSTELGSFDWWFRRGRPGAPAEGLDCYFFAEGCCMLRRTPFLEVGGFFPPYFFTLSEIDVTVRLAGAGWETRYFPDAPFDHLRPLSRKPASARTLQLRTRNNQWHLWLRYPVAMAVPRMAFHAVFDLIDAIYLGHHKAWWRGIRQAWTQRGDVAAYRHPIPAAVLRPVEGRRTRQHVDLLVGQLRNKLRR</sequence>
<dbReference type="Pfam" id="PF00535">
    <property type="entry name" value="Glycos_transf_2"/>
    <property type="match status" value="1"/>
</dbReference>
<dbReference type="RefSeq" id="WP_270027384.1">
    <property type="nucleotide sequence ID" value="NZ_JAPDDP010000045.1"/>
</dbReference>
<proteinExistence type="inferred from homology"/>
<feature type="domain" description="Glycosyltransferase 2-like" evidence="5">
    <location>
        <begin position="5"/>
        <end position="167"/>
    </location>
</feature>
<gene>
    <name evidence="6" type="ORF">OJ997_22005</name>
</gene>
<dbReference type="InterPro" id="IPR001173">
    <property type="entry name" value="Glyco_trans_2-like"/>
</dbReference>
<dbReference type="PANTHER" id="PTHR43179">
    <property type="entry name" value="RHAMNOSYLTRANSFERASE WBBL"/>
    <property type="match status" value="1"/>
</dbReference>
<keyword evidence="4" id="KW-0808">Transferase</keyword>
<comment type="similarity">
    <text evidence="2">Belongs to the glycosyltransferase 2 family.</text>
</comment>
<comment type="pathway">
    <text evidence="1">Cell wall biogenesis; cell wall polysaccharide biosynthesis.</text>
</comment>
<reference evidence="6" key="1">
    <citation type="submission" date="2022-10" db="EMBL/GenBank/DDBJ databases">
        <title>The WGS of Solirubrobacter phytolaccae KCTC 29190.</title>
        <authorList>
            <person name="Jiang Z."/>
        </authorList>
    </citation>
    <scope>NUCLEOTIDE SEQUENCE</scope>
    <source>
        <strain evidence="6">KCTC 29190</strain>
    </source>
</reference>
<evidence type="ECO:0000256" key="1">
    <source>
        <dbReference type="ARBA" id="ARBA00004776"/>
    </source>
</evidence>
<dbReference type="Gene3D" id="3.90.550.10">
    <property type="entry name" value="Spore Coat Polysaccharide Biosynthesis Protein SpsA, Chain A"/>
    <property type="match status" value="1"/>
</dbReference>
<dbReference type="EMBL" id="JAPDDP010000045">
    <property type="protein sequence ID" value="MDA0183000.1"/>
    <property type="molecule type" value="Genomic_DNA"/>
</dbReference>
<organism evidence="6 7">
    <name type="scientific">Solirubrobacter phytolaccae</name>
    <dbReference type="NCBI Taxonomy" id="1404360"/>
    <lineage>
        <taxon>Bacteria</taxon>
        <taxon>Bacillati</taxon>
        <taxon>Actinomycetota</taxon>
        <taxon>Thermoleophilia</taxon>
        <taxon>Solirubrobacterales</taxon>
        <taxon>Solirubrobacteraceae</taxon>
        <taxon>Solirubrobacter</taxon>
    </lineage>
</organism>
<accession>A0A9X3NDN4</accession>
<keyword evidence="3" id="KW-0328">Glycosyltransferase</keyword>
<dbReference type="SUPFAM" id="SSF53448">
    <property type="entry name" value="Nucleotide-diphospho-sugar transferases"/>
    <property type="match status" value="1"/>
</dbReference>